<protein>
    <submittedName>
        <fullName evidence="6">Thiamine pyrophosphate-dependent dehydrogenase E1 component subunit alpha</fullName>
    </submittedName>
</protein>
<reference evidence="6" key="1">
    <citation type="submission" date="2021-10" db="EMBL/GenBank/DDBJ databases">
        <title>Novel species in genus Arthrobacter.</title>
        <authorList>
            <person name="Liu Y."/>
        </authorList>
    </citation>
    <scope>NUCLEOTIDE SEQUENCE</scope>
    <source>
        <strain evidence="6">Zg-Y786</strain>
    </source>
</reference>
<dbReference type="SUPFAM" id="SSF52518">
    <property type="entry name" value="Thiamin diphosphate-binding fold (THDP-binding)"/>
    <property type="match status" value="1"/>
</dbReference>
<organism evidence="6 7">
    <name type="scientific">Arthrobacter gengyunqii</name>
    <dbReference type="NCBI Taxonomy" id="2886940"/>
    <lineage>
        <taxon>Bacteria</taxon>
        <taxon>Bacillati</taxon>
        <taxon>Actinomycetota</taxon>
        <taxon>Actinomycetes</taxon>
        <taxon>Micrococcales</taxon>
        <taxon>Micrococcaceae</taxon>
        <taxon>Arthrobacter</taxon>
    </lineage>
</organism>
<dbReference type="InterPro" id="IPR050642">
    <property type="entry name" value="PDH_E1_Alpha_Subunit"/>
</dbReference>
<keyword evidence="3" id="KW-0786">Thiamine pyrophosphate</keyword>
<evidence type="ECO:0000256" key="3">
    <source>
        <dbReference type="ARBA" id="ARBA00023052"/>
    </source>
</evidence>
<keyword evidence="7" id="KW-1185">Reference proteome</keyword>
<dbReference type="RefSeq" id="WP_227890762.1">
    <property type="nucleotide sequence ID" value="NZ_JAJFZQ010000005.1"/>
</dbReference>
<keyword evidence="2" id="KW-0560">Oxidoreductase</keyword>
<sequence>MASIREFESKMPELSSEGLIRGSTHPSVGMEAIAVGISLALGEEDSIASNHRGHAHCLARGSDPGRTMAEILGRKDGYGQGKGGSMHIGVKELGILGTNGIVGAGIGLATGAALAAKMQNTGAVSVAYFGDGASNQGVLAEAMNLAAIWNLPVLFVCENNHYAQSASIEQMVAQPDLTQRGTAYGVTSVNVDGMDLEDVYRAAVNAVERGRDGIGPTLIVADTYRYLGHMAGDTEIYRKPDEVQQWRDRDPIARLVATLIEAGALTQEGWLAMQAEVSSEMDAAEQFARNSPFPDATAATTDVYQETVA</sequence>
<dbReference type="Pfam" id="PF00676">
    <property type="entry name" value="E1_dh"/>
    <property type="match status" value="1"/>
</dbReference>
<dbReference type="PANTHER" id="PTHR11516:SF60">
    <property type="entry name" value="PYRUVATE DEHYDROGENASE E1 COMPONENT SUBUNIT ALPHA"/>
    <property type="match status" value="1"/>
</dbReference>
<evidence type="ECO:0000313" key="7">
    <source>
        <dbReference type="Proteomes" id="UP001139168"/>
    </source>
</evidence>
<dbReference type="PANTHER" id="PTHR11516">
    <property type="entry name" value="PYRUVATE DEHYDROGENASE E1 COMPONENT, ALPHA SUBUNIT BACTERIAL AND ORGANELLAR"/>
    <property type="match status" value="1"/>
</dbReference>
<feature type="compositionally biased region" description="Basic and acidic residues" evidence="4">
    <location>
        <begin position="1"/>
        <end position="11"/>
    </location>
</feature>
<evidence type="ECO:0000313" key="6">
    <source>
        <dbReference type="EMBL" id="MCC3265944.1"/>
    </source>
</evidence>
<accession>A0ABS8GGZ8</accession>
<dbReference type="InterPro" id="IPR001017">
    <property type="entry name" value="DH_E1"/>
</dbReference>
<dbReference type="Gene3D" id="3.40.50.970">
    <property type="match status" value="1"/>
</dbReference>
<dbReference type="EMBL" id="JAJFZQ010000005">
    <property type="protein sequence ID" value="MCC3265944.1"/>
    <property type="molecule type" value="Genomic_DNA"/>
</dbReference>
<proteinExistence type="predicted"/>
<comment type="cofactor">
    <cofactor evidence="1">
        <name>thiamine diphosphate</name>
        <dbReference type="ChEBI" id="CHEBI:58937"/>
    </cofactor>
</comment>
<dbReference type="InterPro" id="IPR029061">
    <property type="entry name" value="THDP-binding"/>
</dbReference>
<evidence type="ECO:0000256" key="1">
    <source>
        <dbReference type="ARBA" id="ARBA00001964"/>
    </source>
</evidence>
<evidence type="ECO:0000259" key="5">
    <source>
        <dbReference type="Pfam" id="PF00676"/>
    </source>
</evidence>
<evidence type="ECO:0000256" key="2">
    <source>
        <dbReference type="ARBA" id="ARBA00023002"/>
    </source>
</evidence>
<evidence type="ECO:0000256" key="4">
    <source>
        <dbReference type="SAM" id="MobiDB-lite"/>
    </source>
</evidence>
<name>A0ABS8GGZ8_9MICC</name>
<dbReference type="Proteomes" id="UP001139168">
    <property type="component" value="Unassembled WGS sequence"/>
</dbReference>
<feature type="region of interest" description="Disordered" evidence="4">
    <location>
        <begin position="1"/>
        <end position="22"/>
    </location>
</feature>
<gene>
    <name evidence="6" type="ORF">LJ752_07790</name>
</gene>
<comment type="caution">
    <text evidence="6">The sequence shown here is derived from an EMBL/GenBank/DDBJ whole genome shotgun (WGS) entry which is preliminary data.</text>
</comment>
<dbReference type="CDD" id="cd02000">
    <property type="entry name" value="TPP_E1_PDC_ADC_BCADC"/>
    <property type="match status" value="1"/>
</dbReference>
<feature type="domain" description="Dehydrogenase E1 component" evidence="5">
    <location>
        <begin position="1"/>
        <end position="295"/>
    </location>
</feature>